<gene>
    <name evidence="1" type="ORF">CRM22_000691</name>
</gene>
<accession>A0A4S2MK32</accession>
<dbReference type="EMBL" id="SJOL01001372">
    <property type="protein sequence ID" value="TGZ74898.1"/>
    <property type="molecule type" value="Genomic_DNA"/>
</dbReference>
<evidence type="ECO:0000313" key="2">
    <source>
        <dbReference type="Proteomes" id="UP000308267"/>
    </source>
</evidence>
<keyword evidence="2" id="KW-1185">Reference proteome</keyword>
<evidence type="ECO:0000313" key="1">
    <source>
        <dbReference type="EMBL" id="TGZ74898.1"/>
    </source>
</evidence>
<dbReference type="Proteomes" id="UP000308267">
    <property type="component" value="Unassembled WGS sequence"/>
</dbReference>
<sequence length="134" mass="15491">MSGSPTTNNGYPVTKWRVRAIRLAVFGLWSQISVTDGVLCYHKRPTYLRRIGMPTSAMETILMRLEAHGSMENKVLQDRIKWKSARRRFWCTHMWRDIALFCQSYADCGQVKDHRPIASAALQTIKARLYITNS</sequence>
<organism evidence="1 2">
    <name type="scientific">Opisthorchis felineus</name>
    <dbReference type="NCBI Taxonomy" id="147828"/>
    <lineage>
        <taxon>Eukaryota</taxon>
        <taxon>Metazoa</taxon>
        <taxon>Spiralia</taxon>
        <taxon>Lophotrochozoa</taxon>
        <taxon>Platyhelminthes</taxon>
        <taxon>Trematoda</taxon>
        <taxon>Digenea</taxon>
        <taxon>Opisthorchiida</taxon>
        <taxon>Opisthorchiata</taxon>
        <taxon>Opisthorchiidae</taxon>
        <taxon>Opisthorchis</taxon>
    </lineage>
</organism>
<comment type="caution">
    <text evidence="1">The sequence shown here is derived from an EMBL/GenBank/DDBJ whole genome shotgun (WGS) entry which is preliminary data.</text>
</comment>
<dbReference type="AlphaFoldDB" id="A0A4S2MK32"/>
<protein>
    <submittedName>
        <fullName evidence="1">Uncharacterized protein</fullName>
    </submittedName>
</protein>
<proteinExistence type="predicted"/>
<name>A0A4S2MK32_OPIFE</name>
<reference evidence="1 2" key="1">
    <citation type="journal article" date="2019" name="BMC Genomics">
        <title>New insights from Opisthorchis felineus genome: update on genomics of the epidemiologically important liver flukes.</title>
        <authorList>
            <person name="Ershov N.I."/>
            <person name="Mordvinov V.A."/>
            <person name="Prokhortchouk E.B."/>
            <person name="Pakharukova M.Y."/>
            <person name="Gunbin K.V."/>
            <person name="Ustyantsev K."/>
            <person name="Genaev M.A."/>
            <person name="Blinov A.G."/>
            <person name="Mazur A."/>
            <person name="Boulygina E."/>
            <person name="Tsygankova S."/>
            <person name="Khrameeva E."/>
            <person name="Chekanov N."/>
            <person name="Fan G."/>
            <person name="Xiao A."/>
            <person name="Zhang H."/>
            <person name="Xu X."/>
            <person name="Yang H."/>
            <person name="Solovyev V."/>
            <person name="Lee S.M."/>
            <person name="Liu X."/>
            <person name="Afonnikov D.A."/>
            <person name="Skryabin K.G."/>
        </authorList>
    </citation>
    <scope>NUCLEOTIDE SEQUENCE [LARGE SCALE GENOMIC DNA]</scope>
    <source>
        <strain evidence="1">AK-0245</strain>
        <tissue evidence="1">Whole organism</tissue>
    </source>
</reference>
<dbReference type="OrthoDB" id="10047254at2759"/>